<reference evidence="1 2" key="1">
    <citation type="journal article" date="2014" name="Genome Announc.">
        <title>Complete genome sequences of nine mycobacteriophages.</title>
        <authorList>
            <person name="Franceschelli J.J."/>
            <person name="Suarez C.A."/>
            <person name="Teran L."/>
            <person name="Raya R.R."/>
            <person name="Morbidoni H.R."/>
        </authorList>
    </citation>
    <scope>NUCLEOTIDE SEQUENCE [LARGE SCALE GENOMIC DNA]</scope>
</reference>
<accession>W8EJY4</accession>
<dbReference type="InterPro" id="IPR010982">
    <property type="entry name" value="Lambda_DNA-bd_dom_sf"/>
</dbReference>
<dbReference type="EMBL" id="KJ433976">
    <property type="protein sequence ID" value="AHJ88538.1"/>
    <property type="molecule type" value="Genomic_DNA"/>
</dbReference>
<dbReference type="GeneID" id="18505902"/>
<dbReference type="GO" id="GO:0003677">
    <property type="term" value="F:DNA binding"/>
    <property type="evidence" value="ECO:0007669"/>
    <property type="project" value="InterPro"/>
</dbReference>
<evidence type="ECO:0000313" key="1">
    <source>
        <dbReference type="EMBL" id="AHJ88538.1"/>
    </source>
</evidence>
<sequence length="144" mass="16073">MTITAADAAPARSAPVQPTERCYGLGELIYAHRTYMGISQRAMAARLEFDRRDYQRIENGRNMCPVGFLTKVTELVDLFDATADALVDQARKAGGVTILIDTDPRWEWERNVAGRAAMFALTAEDQPRVTLTSKQNPTDIRSPR</sequence>
<dbReference type="InterPro" id="IPR001387">
    <property type="entry name" value="Cro/C1-type_HTH"/>
</dbReference>
<name>W8EJY4_9CAUD</name>
<gene>
    <name evidence="1" type="ORF">Jolie1_038</name>
</gene>
<organism evidence="1 2">
    <name type="scientific">Mycobacterium phage Julie1</name>
    <dbReference type="NCBI Taxonomy" id="1463812"/>
    <lineage>
        <taxon>Viruses</taxon>
        <taxon>Duplodnaviria</taxon>
        <taxon>Heunggongvirae</taxon>
        <taxon>Uroviricota</taxon>
        <taxon>Caudoviricetes</taxon>
        <taxon>Bclasvirinae</taxon>
        <taxon>Julieunavirus</taxon>
        <taxon>Julieunavirus julie1</taxon>
    </lineage>
</organism>
<dbReference type="RefSeq" id="YP_009009238.1">
    <property type="nucleotide sequence ID" value="NC_023600.1"/>
</dbReference>
<dbReference type="KEGG" id="vg:18505902"/>
<evidence type="ECO:0000313" key="2">
    <source>
        <dbReference type="Proteomes" id="UP000203096"/>
    </source>
</evidence>
<protein>
    <submittedName>
        <fullName evidence="1">HTH binding protein</fullName>
    </submittedName>
</protein>
<proteinExistence type="predicted"/>
<keyword evidence="2" id="KW-1185">Reference proteome</keyword>
<dbReference type="CDD" id="cd00093">
    <property type="entry name" value="HTH_XRE"/>
    <property type="match status" value="1"/>
</dbReference>
<dbReference type="Proteomes" id="UP000203096">
    <property type="component" value="Segment"/>
</dbReference>
<dbReference type="SUPFAM" id="SSF47413">
    <property type="entry name" value="lambda repressor-like DNA-binding domains"/>
    <property type="match status" value="1"/>
</dbReference>
<dbReference type="Pfam" id="PF13560">
    <property type="entry name" value="HTH_31"/>
    <property type="match status" value="1"/>
</dbReference>
<dbReference type="Gene3D" id="1.10.260.40">
    <property type="entry name" value="lambda repressor-like DNA-binding domains"/>
    <property type="match status" value="1"/>
</dbReference>